<dbReference type="Pfam" id="PF05488">
    <property type="entry name" value="PAAR_motif"/>
    <property type="match status" value="1"/>
</dbReference>
<gene>
    <name evidence="8" type="ORF">RDT67_23310</name>
</gene>
<evidence type="ECO:0000256" key="3">
    <source>
        <dbReference type="SAM" id="MobiDB-lite"/>
    </source>
</evidence>
<feature type="domain" description="DUF6531" evidence="6">
    <location>
        <begin position="352"/>
        <end position="426"/>
    </location>
</feature>
<evidence type="ECO:0000259" key="5">
    <source>
        <dbReference type="Pfam" id="PF03527"/>
    </source>
</evidence>
<feature type="domain" description="Teneurin-like YD-shell" evidence="7">
    <location>
        <begin position="1105"/>
        <end position="1236"/>
    </location>
</feature>
<keyword evidence="4" id="KW-0472">Membrane</keyword>
<dbReference type="Pfam" id="PF03527">
    <property type="entry name" value="RHS"/>
    <property type="match status" value="1"/>
</dbReference>
<proteinExistence type="inferred from homology"/>
<keyword evidence="4" id="KW-1133">Transmembrane helix</keyword>
<dbReference type="Gene3D" id="2.180.10.10">
    <property type="entry name" value="RHS repeat-associated core"/>
    <property type="match status" value="2"/>
</dbReference>
<feature type="domain" description="RHS protein conserved region" evidence="5">
    <location>
        <begin position="1319"/>
        <end position="1350"/>
    </location>
</feature>
<organism evidence="8 9">
    <name type="scientific">Serratia fonticola</name>
    <dbReference type="NCBI Taxonomy" id="47917"/>
    <lineage>
        <taxon>Bacteria</taxon>
        <taxon>Pseudomonadati</taxon>
        <taxon>Pseudomonadota</taxon>
        <taxon>Gammaproteobacteria</taxon>
        <taxon>Enterobacterales</taxon>
        <taxon>Yersiniaceae</taxon>
        <taxon>Serratia</taxon>
    </lineage>
</organism>
<keyword evidence="2" id="KW-0677">Repeat</keyword>
<dbReference type="InterPro" id="IPR022385">
    <property type="entry name" value="Rhs_assc_core"/>
</dbReference>
<feature type="transmembrane region" description="Helical" evidence="4">
    <location>
        <begin position="194"/>
        <end position="216"/>
    </location>
</feature>
<feature type="transmembrane region" description="Helical" evidence="4">
    <location>
        <begin position="160"/>
        <end position="182"/>
    </location>
</feature>
<dbReference type="InterPro" id="IPR006530">
    <property type="entry name" value="YD"/>
</dbReference>
<dbReference type="Gene3D" id="2.60.200.60">
    <property type="match status" value="1"/>
</dbReference>
<dbReference type="Pfam" id="PF25023">
    <property type="entry name" value="TEN_YD-shell"/>
    <property type="match status" value="2"/>
</dbReference>
<dbReference type="InterPro" id="IPR031325">
    <property type="entry name" value="RHS_repeat"/>
</dbReference>
<evidence type="ECO:0000256" key="2">
    <source>
        <dbReference type="ARBA" id="ARBA00022737"/>
    </source>
</evidence>
<dbReference type="InterPro" id="IPR001826">
    <property type="entry name" value="RHS"/>
</dbReference>
<comment type="caution">
    <text evidence="8">The sequence shown here is derived from an EMBL/GenBank/DDBJ whole genome shotgun (WGS) entry which is preliminary data.</text>
</comment>
<feature type="domain" description="Teneurin-like YD-shell" evidence="7">
    <location>
        <begin position="526"/>
        <end position="693"/>
    </location>
</feature>
<dbReference type="Pfam" id="PF05593">
    <property type="entry name" value="RHS_repeat"/>
    <property type="match status" value="1"/>
</dbReference>
<evidence type="ECO:0000313" key="8">
    <source>
        <dbReference type="EMBL" id="MDQ9129352.1"/>
    </source>
</evidence>
<dbReference type="Pfam" id="PF20148">
    <property type="entry name" value="DUF6531"/>
    <property type="match status" value="1"/>
</dbReference>
<dbReference type="NCBIfam" id="TIGR03696">
    <property type="entry name" value="Rhs_assc_core"/>
    <property type="match status" value="1"/>
</dbReference>
<dbReference type="PANTHER" id="PTHR32305:SF15">
    <property type="entry name" value="PROTEIN RHSA-RELATED"/>
    <property type="match status" value="1"/>
</dbReference>
<sequence length="1559" mass="173409">MTAIIGATIGAVSATQGSAASPSESNTSATAANPNITPWERTTDSVLDFVESPEYNYGVMGTFASLAVVQGAVTGYAAAASAAGGACAVTTGAAAAGIAQGVGMALAPLAVGLAAGIGGFKVGEWAVHGIADMAGIKRVATEGEAPARVGDDIAHQRSSWGVIGAIAGVIAGVAVVAAIGILTGGVGLVVMGSAFLGSLATVGAAAAVGGIIAGVGNALGQYGDKKGEIMQGSPNVMFNGKAVARAGDIIQCSEHTWSPPPVIAQGAKTVFANGKPIARLGHKTNCDGNINSGSGNIVETQQTGEDVEEIKDSRNIFLRMTSGAINTVFIAMGLKSSVGGVRNSFKQLSSVGEPVDIVTGDFLQQWPVIELPGTLPLTLNRTYRSTEGFIINGSLGRKWASSWSQHLDIRSESIDYLDDEGVILTYHTPKNDVYAVNLRQPNYILSGDRLGELVLFDRQTQRKFIFEYCDGNKRLLNRIEDGKGNWIHFSYHENALYAIEHSAGYSLKVETEEKKISSVTLVSHEFRQVLLTCKYNSQGHLVDCHSFQFGRLYHDYNDKGFMVHWRDTDLTQAYISYDDKGRVTSTRTTQGYYGDQFIYDDLNNHNIYVDAEGGKTHYYYNEMALVTKVVDPLGEVTSSEWDLTRLTRTTDELGRVTSYQYNALGDLLEVTLPDDSSIHYKYNANGQITEVSKKDDQEWHYQYDDAGLLRKVLYPAGLAIEYRYDSHGNVVMEKHSTGREWRYRYGPYGQLSEIVEPGNIAKRCHFDVLGRLLSVEDALGQQTVYLHSIEHARPGQSFTEVVYPDNTRQQIRYDSERRIQKQTDGEGKETTYQYGAFDLLLAQQRSDGKTISYHYDRLTRLTGLTNASGESYRLIRDAKGRVIEEQDFTGRCQHYVYDAVGRLSRKQSGQQIATYRYSLSDQLIQQQHWLVEENVSTLEECINFTYDQKGQLVSAVNNSATVVFDYNEHGELVGERINGREITYQRDADTGQVINQNLGSSNLNLSYDADTGRLEKVQLNRHEPLSFEYDPLGREKARHSACGFVFAQNYTKNGLLFSQAAGRNSALFKSQPGLYNSQEALVGSAVNRQYEYDKAFNITGISDSQWGEMRYHYNVNDQIVQADLLGIYQESVRFEYDENLNLNLQQSFSPASDAIQSGENTLVQFQEGGRVVDSGRCRYRYNAQGQLIEKNEHRDGFRPLIWKYRWNCQGQLIELLTPERRRWRYTYDAFGRRIRKFEVISGAKVLRPPLAPQEVEGGDVTQPEDRRIVGYDYFWRGEQMVEEIPLYADGTPASEGGIQWLYQPGAVSPFARYEQEKLHYVVSDHLGTARELFNEQGKAVWLARNKTWGRCHLWALAANDDDRPSCQWRFPGQYEDSESGLHYNRFRYYDPQTAQYISPDPIGLAGGLNPYGYVHNPVTWCDPLGLVKYTPPDENTFYRSMSEEDFQVLQQTKRMPGTKETTISPTEEFAKNYDGRLVEFKMAPDTRTALEKIGIRDASGLAGDTYPNMPSPTKTKGWGSEFARFKGEGEQVNIGLGKEGGKALDIFNDRIVSFKELSK</sequence>
<evidence type="ECO:0000256" key="1">
    <source>
        <dbReference type="ARBA" id="ARBA00009455"/>
    </source>
</evidence>
<evidence type="ECO:0000313" key="9">
    <source>
        <dbReference type="Proteomes" id="UP001224622"/>
    </source>
</evidence>
<accession>A0AAJ2D9K3</accession>
<protein>
    <submittedName>
        <fullName evidence="8">RHS repeat-associated core domain-containing protein</fullName>
    </submittedName>
</protein>
<dbReference type="PANTHER" id="PTHR32305">
    <property type="match status" value="1"/>
</dbReference>
<dbReference type="Proteomes" id="UP001224622">
    <property type="component" value="Unassembled WGS sequence"/>
</dbReference>
<dbReference type="RefSeq" id="WP_309048359.1">
    <property type="nucleotide sequence ID" value="NZ_JAVIGA010000034.1"/>
</dbReference>
<comment type="similarity">
    <text evidence="1">Belongs to the RHS family.</text>
</comment>
<dbReference type="PRINTS" id="PR00394">
    <property type="entry name" value="RHSPROTEIN"/>
</dbReference>
<evidence type="ECO:0000259" key="6">
    <source>
        <dbReference type="Pfam" id="PF20148"/>
    </source>
</evidence>
<dbReference type="EMBL" id="JAVIGA010000034">
    <property type="protein sequence ID" value="MDQ9129352.1"/>
    <property type="molecule type" value="Genomic_DNA"/>
</dbReference>
<name>A0AAJ2D9K3_SERFO</name>
<dbReference type="InterPro" id="IPR056823">
    <property type="entry name" value="TEN-like_YD-shell"/>
</dbReference>
<dbReference type="CDD" id="cd14742">
    <property type="entry name" value="PAAR_RHS"/>
    <property type="match status" value="1"/>
</dbReference>
<reference evidence="8" key="1">
    <citation type="submission" date="2023-08" db="EMBL/GenBank/DDBJ databases">
        <title>The Comparative Genomic Analysis of Yersiniaceae from Polar Regions.</title>
        <authorList>
            <person name="Goncharov A."/>
            <person name="Aslanov B."/>
            <person name="Kolodzhieva V."/>
            <person name="Azarov D."/>
            <person name="Mochov A."/>
            <person name="Lebedeva E."/>
        </authorList>
    </citation>
    <scope>NUCLEOTIDE SEQUENCE</scope>
    <source>
        <strain evidence="8">Vf</strain>
    </source>
</reference>
<dbReference type="NCBIfam" id="TIGR01643">
    <property type="entry name" value="YD_repeat_2x"/>
    <property type="match status" value="4"/>
</dbReference>
<feature type="region of interest" description="Disordered" evidence="3">
    <location>
        <begin position="16"/>
        <end position="39"/>
    </location>
</feature>
<dbReference type="InterPro" id="IPR045351">
    <property type="entry name" value="DUF6531"/>
</dbReference>
<evidence type="ECO:0000259" key="7">
    <source>
        <dbReference type="Pfam" id="PF25023"/>
    </source>
</evidence>
<keyword evidence="4" id="KW-0812">Transmembrane</keyword>
<dbReference type="InterPro" id="IPR050708">
    <property type="entry name" value="T6SS_VgrG/RHS"/>
</dbReference>
<evidence type="ECO:0000256" key="4">
    <source>
        <dbReference type="SAM" id="Phobius"/>
    </source>
</evidence>
<feature type="compositionally biased region" description="Polar residues" evidence="3">
    <location>
        <begin position="16"/>
        <end position="36"/>
    </location>
</feature>
<dbReference type="InterPro" id="IPR008727">
    <property type="entry name" value="PAAR_motif"/>
</dbReference>